<dbReference type="Gene3D" id="3.30.450.40">
    <property type="match status" value="1"/>
</dbReference>
<dbReference type="STRING" id="335973.SAMN04488693_10561"/>
<dbReference type="SUPFAM" id="SSF46785">
    <property type="entry name" value="Winged helix' DNA-binding domain"/>
    <property type="match status" value="1"/>
</dbReference>
<keyword evidence="7" id="KW-1185">Reference proteome</keyword>
<evidence type="ECO:0000256" key="1">
    <source>
        <dbReference type="ARBA" id="ARBA00023015"/>
    </source>
</evidence>
<name>A0A1G8H3V3_9MICC</name>
<dbReference type="InterPro" id="IPR005471">
    <property type="entry name" value="Tscrpt_reg_IclR_N"/>
</dbReference>
<proteinExistence type="predicted"/>
<keyword evidence="2 6" id="KW-0238">DNA-binding</keyword>
<dbReference type="EMBL" id="FNDT01000005">
    <property type="protein sequence ID" value="SDI01308.1"/>
    <property type="molecule type" value="Genomic_DNA"/>
</dbReference>
<gene>
    <name evidence="6" type="ORF">SAMN04488693_10561</name>
</gene>
<feature type="domain" description="HTH iclR-type" evidence="4">
    <location>
        <begin position="10"/>
        <end position="72"/>
    </location>
</feature>
<evidence type="ECO:0000313" key="7">
    <source>
        <dbReference type="Proteomes" id="UP000199258"/>
    </source>
</evidence>
<dbReference type="OrthoDB" id="8479143at2"/>
<evidence type="ECO:0000259" key="4">
    <source>
        <dbReference type="PROSITE" id="PS51077"/>
    </source>
</evidence>
<dbReference type="RefSeq" id="WP_090585617.1">
    <property type="nucleotide sequence ID" value="NZ_FNDT01000005.1"/>
</dbReference>
<evidence type="ECO:0000313" key="6">
    <source>
        <dbReference type="EMBL" id="SDI01308.1"/>
    </source>
</evidence>
<dbReference type="PROSITE" id="PS51077">
    <property type="entry name" value="HTH_ICLR"/>
    <property type="match status" value="1"/>
</dbReference>
<dbReference type="GO" id="GO:0045892">
    <property type="term" value="P:negative regulation of DNA-templated transcription"/>
    <property type="evidence" value="ECO:0007669"/>
    <property type="project" value="TreeGrafter"/>
</dbReference>
<dbReference type="InterPro" id="IPR029016">
    <property type="entry name" value="GAF-like_dom_sf"/>
</dbReference>
<dbReference type="Gene3D" id="1.10.10.10">
    <property type="entry name" value="Winged helix-like DNA-binding domain superfamily/Winged helix DNA-binding domain"/>
    <property type="match status" value="1"/>
</dbReference>
<dbReference type="InterPro" id="IPR050707">
    <property type="entry name" value="HTH_MetabolicPath_Reg"/>
</dbReference>
<evidence type="ECO:0000256" key="2">
    <source>
        <dbReference type="ARBA" id="ARBA00023125"/>
    </source>
</evidence>
<dbReference type="PANTHER" id="PTHR30136">
    <property type="entry name" value="HELIX-TURN-HELIX TRANSCRIPTIONAL REGULATOR, ICLR FAMILY"/>
    <property type="match status" value="1"/>
</dbReference>
<keyword evidence="1" id="KW-0805">Transcription regulation</keyword>
<keyword evidence="3" id="KW-0804">Transcription</keyword>
<dbReference type="PANTHER" id="PTHR30136:SF24">
    <property type="entry name" value="HTH-TYPE TRANSCRIPTIONAL REPRESSOR ALLR"/>
    <property type="match status" value="1"/>
</dbReference>
<organism evidence="6 7">
    <name type="scientific">Arthrobacter subterraneus</name>
    <dbReference type="NCBI Taxonomy" id="335973"/>
    <lineage>
        <taxon>Bacteria</taxon>
        <taxon>Bacillati</taxon>
        <taxon>Actinomycetota</taxon>
        <taxon>Actinomycetes</taxon>
        <taxon>Micrococcales</taxon>
        <taxon>Micrococcaceae</taxon>
        <taxon>Arthrobacter</taxon>
    </lineage>
</organism>
<dbReference type="GO" id="GO:0003700">
    <property type="term" value="F:DNA-binding transcription factor activity"/>
    <property type="evidence" value="ECO:0007669"/>
    <property type="project" value="TreeGrafter"/>
</dbReference>
<dbReference type="InterPro" id="IPR014757">
    <property type="entry name" value="Tscrpt_reg_IclR_C"/>
</dbReference>
<dbReference type="PROSITE" id="PS51078">
    <property type="entry name" value="ICLR_ED"/>
    <property type="match status" value="1"/>
</dbReference>
<dbReference type="SMART" id="SM00346">
    <property type="entry name" value="HTH_ICLR"/>
    <property type="match status" value="1"/>
</dbReference>
<evidence type="ECO:0000256" key="3">
    <source>
        <dbReference type="ARBA" id="ARBA00023163"/>
    </source>
</evidence>
<dbReference type="InterPro" id="IPR036388">
    <property type="entry name" value="WH-like_DNA-bd_sf"/>
</dbReference>
<dbReference type="Pfam" id="PF09339">
    <property type="entry name" value="HTH_IclR"/>
    <property type="match status" value="1"/>
</dbReference>
<dbReference type="Pfam" id="PF01614">
    <property type="entry name" value="IclR_C"/>
    <property type="match status" value="1"/>
</dbReference>
<sequence length="264" mass="28398">MGRNDALGGMASVQKAFALLDVVASDRRGLTAKEIAAKLDMPLPTVYRLLKLLVGSEHLVHLKKESRYALGYKLHALDTSLRRQIGTPTAVARLILELHARGDAAAYYAVHRGDHIVVAHVVDSPRRPRITPMGFGFNDAAHATAFGKILLAGMEPAERATLLRRQGLPAMTSQTIGTLDDLDSELERVREGGIAVEREEFIEGASCIAAPVRNAAGQIVGSVAVSMDAGEFDARSAKLAVLLRDTADRVSRALRATSVLPHLQ</sequence>
<dbReference type="SUPFAM" id="SSF55781">
    <property type="entry name" value="GAF domain-like"/>
    <property type="match status" value="1"/>
</dbReference>
<feature type="domain" description="IclR-ED" evidence="5">
    <location>
        <begin position="73"/>
        <end position="256"/>
    </location>
</feature>
<dbReference type="GO" id="GO:0003677">
    <property type="term" value="F:DNA binding"/>
    <property type="evidence" value="ECO:0007669"/>
    <property type="project" value="UniProtKB-KW"/>
</dbReference>
<evidence type="ECO:0000259" key="5">
    <source>
        <dbReference type="PROSITE" id="PS51078"/>
    </source>
</evidence>
<dbReference type="Proteomes" id="UP000199258">
    <property type="component" value="Unassembled WGS sequence"/>
</dbReference>
<accession>A0A1G8H3V3</accession>
<dbReference type="InterPro" id="IPR036390">
    <property type="entry name" value="WH_DNA-bd_sf"/>
</dbReference>
<reference evidence="6 7" key="1">
    <citation type="submission" date="2016-10" db="EMBL/GenBank/DDBJ databases">
        <authorList>
            <person name="de Groot N.N."/>
        </authorList>
    </citation>
    <scope>NUCLEOTIDE SEQUENCE [LARGE SCALE GENOMIC DNA]</scope>
    <source>
        <strain evidence="6 7">NP_1H</strain>
    </source>
</reference>
<protein>
    <submittedName>
        <fullName evidence="6">DNA-binding transcriptional regulator, IclR family</fullName>
    </submittedName>
</protein>
<dbReference type="AlphaFoldDB" id="A0A1G8H3V3"/>